<feature type="region of interest" description="Disordered" evidence="1">
    <location>
        <begin position="16"/>
        <end position="119"/>
    </location>
</feature>
<gene>
    <name evidence="4" type="ORF">SKAU_G00146700</name>
</gene>
<dbReference type="InterPro" id="IPR029526">
    <property type="entry name" value="PGBD"/>
</dbReference>
<sequence length="654" mass="74556">MEKCMTLSELWKEILRSESEKESDEGSDAENIVVVRDRVEDASRPDSPGPSAVLPPSPQSPAAADQPPAMSDGSQSPHAKRRARNPESEEGWRGTNDEDEKPHQFPFCPQRTPGVQLDDQRDYSPLDLFQLFFSKEAVEILCQNTNRHVERRRLQGLPTKTWTEVDTDEMFKYLSLVIYLGLLKPAAYRDLWRKHRLHAHPFPSSVMPGYRFEAICAFLHMSDPTEDVVNDQLKGQEGYDALFRLKPLQDQILTACRAYYHPNQNLAIDERMVATRARHSMMQFMKDKPTKWGFKLFVLAESKTGYTCEFSMYQGKSVSPSGNGSGYDAVVNLLRVPFLGTGYRVFVDNFYTSTALFRHLHQIQYGACGTMRENLSCFPKNEVNALPKRASRGDIRWIRRGPLLYVKWKDSRDVCLCSTIHKAYSGQSVQRRLKNPDGTWSGHAVPVPDAVLDYNKYMGGVDLSDALIKYYNVNRKSMRWYMKLFFHFVDIAVVNSHIIHKELALEKGQKPMTQKVFRETLCLQLSDYGKKTTESEGEIARAQSRGMAVPLWKMPASQKMAAAQAWKMPVAQLQEMAVETGPEGCFPVTVVDPTITSVRERATKGRKYCISCHSQKKRNKTIYKCGSCDVPLCIVVDRICFTAWHDLKNHHKAP</sequence>
<reference evidence="4" key="1">
    <citation type="journal article" date="2023" name="Science">
        <title>Genome structures resolve the early diversification of teleost fishes.</title>
        <authorList>
            <person name="Parey E."/>
            <person name="Louis A."/>
            <person name="Montfort J."/>
            <person name="Bouchez O."/>
            <person name="Roques C."/>
            <person name="Iampietro C."/>
            <person name="Lluch J."/>
            <person name="Castinel A."/>
            <person name="Donnadieu C."/>
            <person name="Desvignes T."/>
            <person name="Floi Bucao C."/>
            <person name="Jouanno E."/>
            <person name="Wen M."/>
            <person name="Mejri S."/>
            <person name="Dirks R."/>
            <person name="Jansen H."/>
            <person name="Henkel C."/>
            <person name="Chen W.J."/>
            <person name="Zahm M."/>
            <person name="Cabau C."/>
            <person name="Klopp C."/>
            <person name="Thompson A.W."/>
            <person name="Robinson-Rechavi M."/>
            <person name="Braasch I."/>
            <person name="Lecointre G."/>
            <person name="Bobe J."/>
            <person name="Postlethwait J.H."/>
            <person name="Berthelot C."/>
            <person name="Roest Crollius H."/>
            <person name="Guiguen Y."/>
        </authorList>
    </citation>
    <scope>NUCLEOTIDE SEQUENCE</scope>
    <source>
        <strain evidence="4">WJC10195</strain>
    </source>
</reference>
<dbReference type="InterPro" id="IPR032718">
    <property type="entry name" value="PGBD4_Znf_C"/>
</dbReference>
<dbReference type="PANTHER" id="PTHR46599:SF3">
    <property type="entry name" value="PIGGYBAC TRANSPOSABLE ELEMENT-DERIVED PROTEIN 4"/>
    <property type="match status" value="1"/>
</dbReference>
<feature type="compositionally biased region" description="Basic and acidic residues" evidence="1">
    <location>
        <begin position="35"/>
        <end position="44"/>
    </location>
</feature>
<proteinExistence type="predicted"/>
<dbReference type="AlphaFoldDB" id="A0A9Q1J3U1"/>
<feature type="domain" description="PiggyBac transposable element-derived protein 4 C-terminal zinc-finger" evidence="2">
    <location>
        <begin position="601"/>
        <end position="646"/>
    </location>
</feature>
<protein>
    <recommendedName>
        <fullName evidence="6">PiggyBac transposable element-derived protein domain-containing protein</fullName>
    </recommendedName>
</protein>
<dbReference type="Pfam" id="PF13843">
    <property type="entry name" value="DDE_Tnp_1_7"/>
    <property type="match status" value="1"/>
</dbReference>
<accession>A0A9Q1J3U1</accession>
<evidence type="ECO:0000313" key="5">
    <source>
        <dbReference type="Proteomes" id="UP001152622"/>
    </source>
</evidence>
<dbReference type="EMBL" id="JAINUF010000004">
    <property type="protein sequence ID" value="KAJ8365839.1"/>
    <property type="molecule type" value="Genomic_DNA"/>
</dbReference>
<comment type="caution">
    <text evidence="4">The sequence shown here is derived from an EMBL/GenBank/DDBJ whole genome shotgun (WGS) entry which is preliminary data.</text>
</comment>
<dbReference type="PANTHER" id="PTHR46599">
    <property type="entry name" value="PIGGYBAC TRANSPOSABLE ELEMENT-DERIVED PROTEIN 4"/>
    <property type="match status" value="1"/>
</dbReference>
<evidence type="ECO:0000256" key="1">
    <source>
        <dbReference type="SAM" id="MobiDB-lite"/>
    </source>
</evidence>
<evidence type="ECO:0000259" key="2">
    <source>
        <dbReference type="Pfam" id="PF13842"/>
    </source>
</evidence>
<feature type="domain" description="PiggyBac transposable element-derived protein" evidence="3">
    <location>
        <begin position="124"/>
        <end position="497"/>
    </location>
</feature>
<feature type="compositionally biased region" description="Basic and acidic residues" evidence="1">
    <location>
        <begin position="84"/>
        <end position="103"/>
    </location>
</feature>
<evidence type="ECO:0000313" key="4">
    <source>
        <dbReference type="EMBL" id="KAJ8365839.1"/>
    </source>
</evidence>
<evidence type="ECO:0008006" key="6">
    <source>
        <dbReference type="Google" id="ProtNLM"/>
    </source>
</evidence>
<dbReference type="Pfam" id="PF13842">
    <property type="entry name" value="zf-Tnp_2"/>
    <property type="match status" value="1"/>
</dbReference>
<feature type="compositionally biased region" description="Low complexity" evidence="1">
    <location>
        <begin position="60"/>
        <end position="71"/>
    </location>
</feature>
<name>A0A9Q1J3U1_SYNKA</name>
<organism evidence="4 5">
    <name type="scientific">Synaphobranchus kaupii</name>
    <name type="common">Kaup's arrowtooth eel</name>
    <dbReference type="NCBI Taxonomy" id="118154"/>
    <lineage>
        <taxon>Eukaryota</taxon>
        <taxon>Metazoa</taxon>
        <taxon>Chordata</taxon>
        <taxon>Craniata</taxon>
        <taxon>Vertebrata</taxon>
        <taxon>Euteleostomi</taxon>
        <taxon>Actinopterygii</taxon>
        <taxon>Neopterygii</taxon>
        <taxon>Teleostei</taxon>
        <taxon>Anguilliformes</taxon>
        <taxon>Synaphobranchidae</taxon>
        <taxon>Synaphobranchus</taxon>
    </lineage>
</organism>
<dbReference type="OrthoDB" id="118105at2759"/>
<evidence type="ECO:0000259" key="3">
    <source>
        <dbReference type="Pfam" id="PF13843"/>
    </source>
</evidence>
<dbReference type="Proteomes" id="UP001152622">
    <property type="component" value="Chromosome 4"/>
</dbReference>
<keyword evidence="5" id="KW-1185">Reference proteome</keyword>